<comment type="pathway">
    <text evidence="3 11">Cofactor biosynthesis; thiamine diphosphate biosynthesis; 4-methyl-5-(2-phosphoethyl)-thiazole from 5-(2-hydroxyethyl)-4-methylthiazole: step 1/1.</text>
</comment>
<reference evidence="12" key="1">
    <citation type="submission" date="2016-04" db="EMBL/GenBank/DDBJ databases">
        <authorList>
            <person name="Evans L.H."/>
            <person name="Alamgir A."/>
            <person name="Owens N."/>
            <person name="Weber N.D."/>
            <person name="Virtaneva K."/>
            <person name="Barbian K."/>
            <person name="Babar A."/>
            <person name="Rosenke K."/>
        </authorList>
    </citation>
    <scope>NUCLEOTIDE SEQUENCE</scope>
    <source>
        <strain evidence="12">86</strain>
    </source>
</reference>
<dbReference type="Pfam" id="PF02110">
    <property type="entry name" value="HK"/>
    <property type="match status" value="1"/>
</dbReference>
<accession>A0A212KFW6</accession>
<evidence type="ECO:0000256" key="2">
    <source>
        <dbReference type="ARBA" id="ARBA00001946"/>
    </source>
</evidence>
<evidence type="ECO:0000256" key="7">
    <source>
        <dbReference type="ARBA" id="ARBA00022777"/>
    </source>
</evidence>
<dbReference type="Gene3D" id="3.40.1190.20">
    <property type="match status" value="1"/>
</dbReference>
<dbReference type="HAMAP" id="MF_00228">
    <property type="entry name" value="Thz_kinase"/>
    <property type="match status" value="1"/>
</dbReference>
<dbReference type="UniPathway" id="UPA00060">
    <property type="reaction ID" value="UER00139"/>
</dbReference>
<dbReference type="InterPro" id="IPR029056">
    <property type="entry name" value="Ribokinase-like"/>
</dbReference>
<proteinExistence type="inferred from homology"/>
<keyword evidence="6 11" id="KW-0547">Nucleotide-binding</keyword>
<feature type="binding site" evidence="11">
    <location>
        <position position="50"/>
    </location>
    <ligand>
        <name>substrate</name>
    </ligand>
</feature>
<dbReference type="GO" id="GO:0000287">
    <property type="term" value="F:magnesium ion binding"/>
    <property type="evidence" value="ECO:0007669"/>
    <property type="project" value="UniProtKB-UniRule"/>
</dbReference>
<keyword evidence="7 11" id="KW-0418">Kinase</keyword>
<dbReference type="PIRSF" id="PIRSF000513">
    <property type="entry name" value="Thz_kinase"/>
    <property type="match status" value="1"/>
</dbReference>
<gene>
    <name evidence="11 12" type="primary">thiM</name>
    <name evidence="12" type="ORF">KL86DPRO_60157</name>
</gene>
<dbReference type="GO" id="GO:0005524">
    <property type="term" value="F:ATP binding"/>
    <property type="evidence" value="ECO:0007669"/>
    <property type="project" value="UniProtKB-UniRule"/>
</dbReference>
<dbReference type="EMBL" id="FLUQ01000006">
    <property type="protein sequence ID" value="SBW10425.1"/>
    <property type="molecule type" value="Genomic_DNA"/>
</dbReference>
<evidence type="ECO:0000256" key="6">
    <source>
        <dbReference type="ARBA" id="ARBA00022741"/>
    </source>
</evidence>
<dbReference type="GO" id="GO:0004417">
    <property type="term" value="F:hydroxyethylthiazole kinase activity"/>
    <property type="evidence" value="ECO:0007669"/>
    <property type="project" value="UniProtKB-UniRule"/>
</dbReference>
<protein>
    <recommendedName>
        <fullName evidence="11">Hydroxyethylthiazole kinase</fullName>
        <ecNumber evidence="11">2.7.1.50</ecNumber>
    </recommendedName>
    <alternativeName>
        <fullName evidence="11">4-methyl-5-beta-hydroxyethylthiazole kinase</fullName>
        <shortName evidence="11">TH kinase</shortName>
        <shortName evidence="11">Thz kinase</shortName>
    </alternativeName>
</protein>
<keyword evidence="4 11" id="KW-0808">Transferase</keyword>
<keyword evidence="5 11" id="KW-0479">Metal-binding</keyword>
<dbReference type="GO" id="GO:0009229">
    <property type="term" value="P:thiamine diphosphate biosynthetic process"/>
    <property type="evidence" value="ECO:0007669"/>
    <property type="project" value="UniProtKB-UniRule"/>
</dbReference>
<evidence type="ECO:0000256" key="11">
    <source>
        <dbReference type="HAMAP-Rule" id="MF_00228"/>
    </source>
</evidence>
<feature type="binding site" evidence="11">
    <location>
        <position position="126"/>
    </location>
    <ligand>
        <name>ATP</name>
        <dbReference type="ChEBI" id="CHEBI:30616"/>
    </ligand>
</feature>
<dbReference type="PRINTS" id="PR01099">
    <property type="entry name" value="HYETHTZKNASE"/>
</dbReference>
<evidence type="ECO:0000256" key="5">
    <source>
        <dbReference type="ARBA" id="ARBA00022723"/>
    </source>
</evidence>
<sequence>MKNTQYTLQDVWNCLEALRKQAPLVHNITNFVVMEVTANALLAIGASPVMAHELDEVEEITGLASALVLNIGTLSRNSIPSMHKALETALARNIPVVIDPVGAGASRLRTATALALLEKSRAAMLRGNASEILTLAGHSGRTKGVDSTASSASAVEAAKSLARQFGCAVSVSGETDLVTDGERLCFIHGGDAIMPRVTGMGCSASALAGAFAGVCNGDRMLALIAAMSVMAAAGFAAARKAAGPGSFRPLFLDALYAMDQAMLEKGAVISYE</sequence>
<keyword evidence="10 11" id="KW-0784">Thiamine biosynthesis</keyword>
<comment type="similarity">
    <text evidence="11">Belongs to the Thz kinase family.</text>
</comment>
<feature type="binding site" evidence="11">
    <location>
        <position position="172"/>
    </location>
    <ligand>
        <name>ATP</name>
        <dbReference type="ChEBI" id="CHEBI:30616"/>
    </ligand>
</feature>
<comment type="catalytic activity">
    <reaction evidence="1 11">
        <text>5-(2-hydroxyethyl)-4-methylthiazole + ATP = 4-methyl-5-(2-phosphooxyethyl)-thiazole + ADP + H(+)</text>
        <dbReference type="Rhea" id="RHEA:24212"/>
        <dbReference type="ChEBI" id="CHEBI:15378"/>
        <dbReference type="ChEBI" id="CHEBI:17957"/>
        <dbReference type="ChEBI" id="CHEBI:30616"/>
        <dbReference type="ChEBI" id="CHEBI:58296"/>
        <dbReference type="ChEBI" id="CHEBI:456216"/>
        <dbReference type="EC" id="2.7.1.50"/>
    </reaction>
</comment>
<dbReference type="SUPFAM" id="SSF53613">
    <property type="entry name" value="Ribokinase-like"/>
    <property type="match status" value="1"/>
</dbReference>
<comment type="function">
    <text evidence="11">Catalyzes the phosphorylation of the hydroxyl group of 4-methyl-5-beta-hydroxyethylthiazole (THZ).</text>
</comment>
<evidence type="ECO:0000256" key="4">
    <source>
        <dbReference type="ARBA" id="ARBA00022679"/>
    </source>
</evidence>
<comment type="cofactor">
    <cofactor evidence="2 11">
        <name>Mg(2+)</name>
        <dbReference type="ChEBI" id="CHEBI:18420"/>
    </cofactor>
</comment>
<feature type="binding site" evidence="11">
    <location>
        <position position="199"/>
    </location>
    <ligand>
        <name>substrate</name>
    </ligand>
</feature>
<dbReference type="CDD" id="cd01170">
    <property type="entry name" value="THZ_kinase"/>
    <property type="match status" value="1"/>
</dbReference>
<dbReference type="NCBIfam" id="NF006830">
    <property type="entry name" value="PRK09355.1"/>
    <property type="match status" value="1"/>
</dbReference>
<dbReference type="EC" id="2.7.1.50" evidence="11"/>
<dbReference type="GO" id="GO:0009228">
    <property type="term" value="P:thiamine biosynthetic process"/>
    <property type="evidence" value="ECO:0007669"/>
    <property type="project" value="UniProtKB-KW"/>
</dbReference>
<evidence type="ECO:0000256" key="8">
    <source>
        <dbReference type="ARBA" id="ARBA00022840"/>
    </source>
</evidence>
<evidence type="ECO:0000313" key="12">
    <source>
        <dbReference type="EMBL" id="SBW10425.1"/>
    </source>
</evidence>
<evidence type="ECO:0000256" key="9">
    <source>
        <dbReference type="ARBA" id="ARBA00022842"/>
    </source>
</evidence>
<evidence type="ECO:0000256" key="10">
    <source>
        <dbReference type="ARBA" id="ARBA00022977"/>
    </source>
</evidence>
<dbReference type="InterPro" id="IPR000417">
    <property type="entry name" value="Hyethyz_kinase"/>
</dbReference>
<keyword evidence="9 11" id="KW-0460">Magnesium</keyword>
<name>A0A212KFW6_9DELT</name>
<keyword evidence="8 11" id="KW-0067">ATP-binding</keyword>
<dbReference type="AlphaFoldDB" id="A0A212KFW6"/>
<dbReference type="NCBIfam" id="TIGR00694">
    <property type="entry name" value="thiM"/>
    <property type="match status" value="1"/>
</dbReference>
<organism evidence="12">
    <name type="scientific">uncultured delta proteobacterium</name>
    <dbReference type="NCBI Taxonomy" id="34034"/>
    <lineage>
        <taxon>Bacteria</taxon>
        <taxon>Deltaproteobacteria</taxon>
        <taxon>environmental samples</taxon>
    </lineage>
</organism>
<evidence type="ECO:0000256" key="3">
    <source>
        <dbReference type="ARBA" id="ARBA00004868"/>
    </source>
</evidence>
<evidence type="ECO:0000256" key="1">
    <source>
        <dbReference type="ARBA" id="ARBA00001771"/>
    </source>
</evidence>